<organism evidence="6 7">
    <name type="scientific">Olpidium bornovanus</name>
    <dbReference type="NCBI Taxonomy" id="278681"/>
    <lineage>
        <taxon>Eukaryota</taxon>
        <taxon>Fungi</taxon>
        <taxon>Fungi incertae sedis</taxon>
        <taxon>Olpidiomycota</taxon>
        <taxon>Olpidiomycotina</taxon>
        <taxon>Olpidiomycetes</taxon>
        <taxon>Olpidiales</taxon>
        <taxon>Olpidiaceae</taxon>
        <taxon>Olpidium</taxon>
    </lineage>
</organism>
<evidence type="ECO:0000256" key="3">
    <source>
        <dbReference type="ARBA" id="ARBA00020656"/>
    </source>
</evidence>
<feature type="non-terminal residue" evidence="6">
    <location>
        <position position="217"/>
    </location>
</feature>
<accession>A0A8H7ZVD0</accession>
<dbReference type="GO" id="GO:0009055">
    <property type="term" value="F:electron transfer activity"/>
    <property type="evidence" value="ECO:0007669"/>
    <property type="project" value="InterPro"/>
</dbReference>
<dbReference type="InterPro" id="IPR014730">
    <property type="entry name" value="ETF_a/b_N"/>
</dbReference>
<evidence type="ECO:0000256" key="1">
    <source>
        <dbReference type="ARBA" id="ARBA00004305"/>
    </source>
</evidence>
<dbReference type="GO" id="GO:0050660">
    <property type="term" value="F:flavin adenine dinucleotide binding"/>
    <property type="evidence" value="ECO:0007669"/>
    <property type="project" value="InterPro"/>
</dbReference>
<dbReference type="EMBL" id="JAEFCI010005352">
    <property type="protein sequence ID" value="KAG5460348.1"/>
    <property type="molecule type" value="Genomic_DNA"/>
</dbReference>
<dbReference type="CDD" id="cd01715">
    <property type="entry name" value="ETF_alpha"/>
    <property type="match status" value="1"/>
</dbReference>
<dbReference type="InterPro" id="IPR014729">
    <property type="entry name" value="Rossmann-like_a/b/a_fold"/>
</dbReference>
<feature type="domain" description="Electron transfer flavoprotein alpha/beta-subunit N-terminal" evidence="5">
    <location>
        <begin position="83"/>
        <end position="217"/>
    </location>
</feature>
<dbReference type="InterPro" id="IPR033947">
    <property type="entry name" value="ETF_alpha_N"/>
</dbReference>
<protein>
    <recommendedName>
        <fullName evidence="3">Probable electron transfer flavoprotein subunit alpha, mitochondrial</fullName>
    </recommendedName>
</protein>
<dbReference type="SMART" id="SM00893">
    <property type="entry name" value="ETF"/>
    <property type="match status" value="1"/>
</dbReference>
<evidence type="ECO:0000259" key="5">
    <source>
        <dbReference type="SMART" id="SM00893"/>
    </source>
</evidence>
<dbReference type="Gene3D" id="3.40.50.620">
    <property type="entry name" value="HUPs"/>
    <property type="match status" value="1"/>
</dbReference>
<comment type="caution">
    <text evidence="6">The sequence shown here is derived from an EMBL/GenBank/DDBJ whole genome shotgun (WGS) entry which is preliminary data.</text>
</comment>
<sequence length="217" mass="22449">MLATSVRRLAVASGRPAARFPLVSPVSNLVTWSRIWSAGPPLFNAGHAPTPGPLTPPWAHFPRLACLLRVGAFRRGYASASSTLLVVEHKDNSLNPATLSAVTAAKALGSGVTALVAGSNVDNVVKQIARTDGVEKVIVAKKAEYDHGLPEDFAPLVVAAVKSLGSSHVVAAHTAFGKNVLPRAAALLDVQGISDVTAVESADTFVRPIYAGPSPVP</sequence>
<dbReference type="PANTHER" id="PTHR43153:SF1">
    <property type="entry name" value="ELECTRON TRANSFER FLAVOPROTEIN SUBUNIT ALPHA, MITOCHONDRIAL"/>
    <property type="match status" value="1"/>
</dbReference>
<dbReference type="InterPro" id="IPR001308">
    <property type="entry name" value="ETF_a/FixB"/>
</dbReference>
<comment type="subcellular location">
    <subcellularLocation>
        <location evidence="1">Mitochondrion matrix</location>
    </subcellularLocation>
</comment>
<gene>
    <name evidence="6" type="ORF">BJ554DRAFT_7615</name>
</gene>
<dbReference type="SUPFAM" id="SSF52402">
    <property type="entry name" value="Adenine nucleotide alpha hydrolases-like"/>
    <property type="match status" value="1"/>
</dbReference>
<keyword evidence="7" id="KW-1185">Reference proteome</keyword>
<dbReference type="GO" id="GO:0005759">
    <property type="term" value="C:mitochondrial matrix"/>
    <property type="evidence" value="ECO:0007669"/>
    <property type="project" value="UniProtKB-SubCell"/>
</dbReference>
<evidence type="ECO:0000256" key="4">
    <source>
        <dbReference type="ARBA" id="ARBA00025416"/>
    </source>
</evidence>
<comment type="similarity">
    <text evidence="2">Belongs to the ETF alpha-subunit/FixB family.</text>
</comment>
<evidence type="ECO:0000313" key="7">
    <source>
        <dbReference type="Proteomes" id="UP000673691"/>
    </source>
</evidence>
<reference evidence="6 7" key="1">
    <citation type="journal article" name="Sci. Rep.">
        <title>Genome-scale phylogenetic analyses confirm Olpidium as the closest living zoosporic fungus to the non-flagellated, terrestrial fungi.</title>
        <authorList>
            <person name="Chang Y."/>
            <person name="Rochon D."/>
            <person name="Sekimoto S."/>
            <person name="Wang Y."/>
            <person name="Chovatia M."/>
            <person name="Sandor L."/>
            <person name="Salamov A."/>
            <person name="Grigoriev I.V."/>
            <person name="Stajich J.E."/>
            <person name="Spatafora J.W."/>
        </authorList>
    </citation>
    <scope>NUCLEOTIDE SEQUENCE [LARGE SCALE GENOMIC DNA]</scope>
    <source>
        <strain evidence="6">S191</strain>
    </source>
</reference>
<evidence type="ECO:0000313" key="6">
    <source>
        <dbReference type="EMBL" id="KAG5460348.1"/>
    </source>
</evidence>
<dbReference type="AlphaFoldDB" id="A0A8H7ZVD0"/>
<dbReference type="OrthoDB" id="1715808at2759"/>
<dbReference type="GO" id="GO:0033539">
    <property type="term" value="P:fatty acid beta-oxidation using acyl-CoA dehydrogenase"/>
    <property type="evidence" value="ECO:0007669"/>
    <property type="project" value="TreeGrafter"/>
</dbReference>
<evidence type="ECO:0000256" key="2">
    <source>
        <dbReference type="ARBA" id="ARBA00005817"/>
    </source>
</evidence>
<name>A0A8H7ZVD0_9FUNG</name>
<dbReference type="Pfam" id="PF01012">
    <property type="entry name" value="ETF"/>
    <property type="match status" value="1"/>
</dbReference>
<proteinExistence type="inferred from homology"/>
<comment type="function">
    <text evidence="4">The electron transfer flavoprotein serves as a specific electron acceptor for several dehydrogenases, including five acyl-CoA dehydrogenases, glutaryl-CoA and sarcosine dehydrogenase. It transfers the electrons to the main mitochondrial respiratory chain via ETF-ubiquinone oxidoreductase (ETF dehydrogenase).</text>
</comment>
<dbReference type="Proteomes" id="UP000673691">
    <property type="component" value="Unassembled WGS sequence"/>
</dbReference>
<dbReference type="PANTHER" id="PTHR43153">
    <property type="entry name" value="ELECTRON TRANSFER FLAVOPROTEIN ALPHA"/>
    <property type="match status" value="1"/>
</dbReference>